<dbReference type="InterPro" id="IPR002734">
    <property type="entry name" value="RibDG_C"/>
</dbReference>
<dbReference type="OrthoDB" id="5432at2759"/>
<keyword evidence="6" id="KW-0686">Riboflavin biosynthesis</keyword>
<dbReference type="InterPro" id="IPR050765">
    <property type="entry name" value="Riboflavin_Biosynth_HTPR"/>
</dbReference>
<comment type="pathway">
    <text evidence="2">Cofactor biosynthesis; riboflavin biosynthesis.</text>
</comment>
<keyword evidence="8" id="KW-0560">Oxidoreductase</keyword>
<evidence type="ECO:0000256" key="12">
    <source>
        <dbReference type="ARBA" id="ARBA00049020"/>
    </source>
</evidence>
<gene>
    <name evidence="14" type="primary">SPOSA6832_03915</name>
</gene>
<keyword evidence="7" id="KW-0521">NADP</keyword>
<feature type="domain" description="Bacterial bifunctional deaminase-reductase C-terminal" evidence="13">
    <location>
        <begin position="39"/>
        <end position="239"/>
    </location>
</feature>
<evidence type="ECO:0000256" key="5">
    <source>
        <dbReference type="ARBA" id="ARBA00015035"/>
    </source>
</evidence>
<protein>
    <recommendedName>
        <fullName evidence="5">2,5-diamino-6-ribosylamino-4(3H)-pyrimidinone 5'-phosphate reductase</fullName>
        <ecNumber evidence="4">1.1.1.302</ecNumber>
    </recommendedName>
    <alternativeName>
        <fullName evidence="10">2,5-diamino-6-(5-phospho-D-ribosylamino)pyrimidin-4(3H)-one reductase</fullName>
    </alternativeName>
    <alternativeName>
        <fullName evidence="9">2,5-diamino-6-ribitylamino-4(3H)-pyrimidinone 5'-phosphate synthase</fullName>
    </alternativeName>
</protein>
<dbReference type="PANTHER" id="PTHR38011:SF7">
    <property type="entry name" value="2,5-DIAMINO-6-RIBOSYLAMINO-4(3H)-PYRIMIDINONE 5'-PHOSPHATE REDUCTASE"/>
    <property type="match status" value="1"/>
</dbReference>
<evidence type="ECO:0000256" key="4">
    <source>
        <dbReference type="ARBA" id="ARBA00012851"/>
    </source>
</evidence>
<evidence type="ECO:0000256" key="9">
    <source>
        <dbReference type="ARBA" id="ARBA00030073"/>
    </source>
</evidence>
<sequence>MPSPSVHNDDDLAFLRSIYPARLFERSPSPPPARPSTPPLVTLTYAQSLDGKIAGAGGTQIRLSGDDSMRLTHRLREHHDSILVGVGTVLNDDPQLNVRIPNLLPQAQQPQPIILDSNLRTAPTCKLITNFATKVGKQPILVCSESTLLATDGQARAASLSEAGARIEACRTDDDGHLSLTSLLASPSLAEAFGRALMVEGGSSVITSFLGSRLVDLVVVTVAPVLVGAEGVSMARPGVRRPKRPAVLMPEKLMSFVEQIELPHLEHVATKTFGKDTVFACKPSKPAHGAAS</sequence>
<dbReference type="Pfam" id="PF01872">
    <property type="entry name" value="RibD_C"/>
    <property type="match status" value="1"/>
</dbReference>
<dbReference type="SUPFAM" id="SSF53597">
    <property type="entry name" value="Dihydrofolate reductase-like"/>
    <property type="match status" value="1"/>
</dbReference>
<evidence type="ECO:0000256" key="1">
    <source>
        <dbReference type="ARBA" id="ARBA00003555"/>
    </source>
</evidence>
<dbReference type="InterPro" id="IPR024072">
    <property type="entry name" value="DHFR-like_dom_sf"/>
</dbReference>
<dbReference type="EMBL" id="CENE01000021">
    <property type="protein sequence ID" value="CEQ42141.1"/>
    <property type="molecule type" value="Genomic_DNA"/>
</dbReference>
<evidence type="ECO:0000313" key="15">
    <source>
        <dbReference type="Proteomes" id="UP000243876"/>
    </source>
</evidence>
<dbReference type="GO" id="GO:0008703">
    <property type="term" value="F:5-amino-6-(5-phosphoribosylamino)uracil reductase activity"/>
    <property type="evidence" value="ECO:0007669"/>
    <property type="project" value="InterPro"/>
</dbReference>
<comment type="catalytic activity">
    <reaction evidence="11">
        <text>2,5-diamino-6-(1-D-ribitylamino)pyrimidin-4(3H)-one 5'-phosphate + NAD(+) = 2,5-diamino-6-(1-D-ribosylamino)pyrimidin-4(3H)-one 5'-phosphate + NADH + H(+)</text>
        <dbReference type="Rhea" id="RHEA:27274"/>
        <dbReference type="ChEBI" id="CHEBI:15378"/>
        <dbReference type="ChEBI" id="CHEBI:57540"/>
        <dbReference type="ChEBI" id="CHEBI:57945"/>
        <dbReference type="ChEBI" id="CHEBI:58890"/>
        <dbReference type="ChEBI" id="CHEBI:59545"/>
        <dbReference type="EC" id="1.1.1.302"/>
    </reaction>
</comment>
<organism evidence="14 15">
    <name type="scientific">Sporidiobolus salmonicolor</name>
    <name type="common">Yeast-like fungus</name>
    <name type="synonym">Sporobolomyces salmonicolor</name>
    <dbReference type="NCBI Taxonomy" id="5005"/>
    <lineage>
        <taxon>Eukaryota</taxon>
        <taxon>Fungi</taxon>
        <taxon>Dikarya</taxon>
        <taxon>Basidiomycota</taxon>
        <taxon>Pucciniomycotina</taxon>
        <taxon>Microbotryomycetes</taxon>
        <taxon>Sporidiobolales</taxon>
        <taxon>Sporidiobolaceae</taxon>
        <taxon>Sporobolomyces</taxon>
    </lineage>
</organism>
<evidence type="ECO:0000256" key="2">
    <source>
        <dbReference type="ARBA" id="ARBA00005104"/>
    </source>
</evidence>
<dbReference type="EC" id="1.1.1.302" evidence="4"/>
<dbReference type="Gene3D" id="3.40.430.10">
    <property type="entry name" value="Dihydrofolate Reductase, subunit A"/>
    <property type="match status" value="1"/>
</dbReference>
<feature type="non-terminal residue" evidence="14">
    <location>
        <position position="1"/>
    </location>
</feature>
<evidence type="ECO:0000256" key="7">
    <source>
        <dbReference type="ARBA" id="ARBA00022857"/>
    </source>
</evidence>
<evidence type="ECO:0000259" key="13">
    <source>
        <dbReference type="Pfam" id="PF01872"/>
    </source>
</evidence>
<comment type="similarity">
    <text evidence="3">Belongs to the HTP reductase family.</text>
</comment>
<dbReference type="Proteomes" id="UP000243876">
    <property type="component" value="Unassembled WGS sequence"/>
</dbReference>
<comment type="catalytic activity">
    <reaction evidence="12">
        <text>2,5-diamino-6-(1-D-ribitylamino)pyrimidin-4(3H)-one 5'-phosphate + NADP(+) = 2,5-diamino-6-(1-D-ribosylamino)pyrimidin-4(3H)-one 5'-phosphate + NADPH + H(+)</text>
        <dbReference type="Rhea" id="RHEA:27278"/>
        <dbReference type="ChEBI" id="CHEBI:15378"/>
        <dbReference type="ChEBI" id="CHEBI:57783"/>
        <dbReference type="ChEBI" id="CHEBI:58349"/>
        <dbReference type="ChEBI" id="CHEBI:58890"/>
        <dbReference type="ChEBI" id="CHEBI:59545"/>
        <dbReference type="EC" id="1.1.1.302"/>
    </reaction>
</comment>
<keyword evidence="15" id="KW-1185">Reference proteome</keyword>
<reference evidence="15" key="1">
    <citation type="submission" date="2015-02" db="EMBL/GenBank/DDBJ databases">
        <authorList>
            <person name="Gon?alves P."/>
        </authorList>
    </citation>
    <scope>NUCLEOTIDE SEQUENCE [LARGE SCALE GENOMIC DNA]</scope>
</reference>
<evidence type="ECO:0000256" key="6">
    <source>
        <dbReference type="ARBA" id="ARBA00022619"/>
    </source>
</evidence>
<evidence type="ECO:0000256" key="3">
    <source>
        <dbReference type="ARBA" id="ARBA00009723"/>
    </source>
</evidence>
<evidence type="ECO:0000256" key="8">
    <source>
        <dbReference type="ARBA" id="ARBA00023002"/>
    </source>
</evidence>
<dbReference type="AlphaFoldDB" id="A0A0D6EQU3"/>
<evidence type="ECO:0000256" key="10">
    <source>
        <dbReference type="ARBA" id="ARBA00031630"/>
    </source>
</evidence>
<comment type="function">
    <text evidence="1">Catalyzes an early step in riboflavin biosynthesis, the NADPH-dependent reduction of the ribose side chain of 2,5-diamino-6-ribosylamino-4(3H)-pyrimidinone 5'-phosphate, yielding 2,5-diamino-6-ribitylamino-4(3H)-pyrimidinone 5'-phosphate.</text>
</comment>
<accession>A0A0D6EQU3</accession>
<evidence type="ECO:0000313" key="14">
    <source>
        <dbReference type="EMBL" id="CEQ42141.1"/>
    </source>
</evidence>
<dbReference type="PANTHER" id="PTHR38011">
    <property type="entry name" value="DIHYDROFOLATE REDUCTASE FAMILY PROTEIN (AFU_ORTHOLOGUE AFUA_8G06820)"/>
    <property type="match status" value="1"/>
</dbReference>
<evidence type="ECO:0000256" key="11">
    <source>
        <dbReference type="ARBA" id="ARBA00047550"/>
    </source>
</evidence>
<dbReference type="GO" id="GO:0009231">
    <property type="term" value="P:riboflavin biosynthetic process"/>
    <property type="evidence" value="ECO:0007669"/>
    <property type="project" value="UniProtKB-KW"/>
</dbReference>
<proteinExistence type="inferred from homology"/>
<name>A0A0D6EQU3_SPOSA</name>